<protein>
    <submittedName>
        <fullName evidence="1">Uncharacterized protein</fullName>
    </submittedName>
</protein>
<evidence type="ECO:0000313" key="1">
    <source>
        <dbReference type="EMBL" id="MFM9647822.1"/>
    </source>
</evidence>
<proteinExistence type="predicted"/>
<gene>
    <name evidence="1" type="ORF">ACKI1S_16940</name>
</gene>
<dbReference type="RefSeq" id="WP_409097672.1">
    <property type="nucleotide sequence ID" value="NZ_JBJVNE010000007.1"/>
</dbReference>
<dbReference type="Proteomes" id="UP001631993">
    <property type="component" value="Unassembled WGS sequence"/>
</dbReference>
<name>A0ABW9IIN1_STRGJ</name>
<sequence length="140" mass="15781">MNAVLVMEAAPQVTAKLAEMRTVLNSEAPTDTPREQADVYRFNLLGGKTLRESVINGADGKPDLVIRCVEYIDPVSQQTRYGVDYWSVSRYWASDHATRVMAELSYEMAVRNEFAHPTLTLSLERFTRGLASFYDVTDVI</sequence>
<organism evidence="1 2">
    <name type="scientific">Streptomyces galilaeus</name>
    <dbReference type="NCBI Taxonomy" id="33899"/>
    <lineage>
        <taxon>Bacteria</taxon>
        <taxon>Bacillati</taxon>
        <taxon>Actinomycetota</taxon>
        <taxon>Actinomycetes</taxon>
        <taxon>Kitasatosporales</taxon>
        <taxon>Streptomycetaceae</taxon>
        <taxon>Streptomyces</taxon>
    </lineage>
</organism>
<evidence type="ECO:0000313" key="2">
    <source>
        <dbReference type="Proteomes" id="UP001631993"/>
    </source>
</evidence>
<reference evidence="1 2" key="1">
    <citation type="submission" date="2024-12" db="EMBL/GenBank/DDBJ databases">
        <title>Forecasting of Potato common scab and diversities of Pathogenic streptomyces spp. in china.</title>
        <authorList>
            <person name="Handique U."/>
            <person name="Wu J."/>
        </authorList>
    </citation>
    <scope>NUCLEOTIDE SEQUENCE [LARGE SCALE GENOMIC DNA]</scope>
    <source>
        <strain evidence="1 2">ZRIMU1585</strain>
    </source>
</reference>
<dbReference type="EMBL" id="JBJVNE010000007">
    <property type="protein sequence ID" value="MFM9647822.1"/>
    <property type="molecule type" value="Genomic_DNA"/>
</dbReference>
<accession>A0ABW9IIN1</accession>
<keyword evidence="2" id="KW-1185">Reference proteome</keyword>
<comment type="caution">
    <text evidence="1">The sequence shown here is derived from an EMBL/GenBank/DDBJ whole genome shotgun (WGS) entry which is preliminary data.</text>
</comment>